<dbReference type="AlphaFoldDB" id="A0AAP4BQ02"/>
<keyword evidence="1" id="KW-0378">Hydrolase</keyword>
<dbReference type="Gene3D" id="3.40.50.1000">
    <property type="entry name" value="HAD superfamily/HAD-like"/>
    <property type="match status" value="1"/>
</dbReference>
<dbReference type="InterPro" id="IPR023198">
    <property type="entry name" value="PGP-like_dom2"/>
</dbReference>
<dbReference type="SUPFAM" id="SSF56784">
    <property type="entry name" value="HAD-like"/>
    <property type="match status" value="1"/>
</dbReference>
<sequence length="206" mass="22185">MAQMKLLVDLPGTLVRTPRDARDRALLQAAGIYDAASEQAQKFWQVFAGLRPAYFSGDLGDQRFWQQMIARVGLDDCDIAEAIAADINPSNHLDTEVWGCIDSLLDAGMSVGGTANCPLSQAQNLRSQHPQFAELDALVLSCDIGVALPDERMLEVAADAMGGSVRETMFISTNEGHLAAAAELGMCARLYLGVGQLCELVDQVSR</sequence>
<proteinExistence type="predicted"/>
<dbReference type="Gene3D" id="1.10.150.240">
    <property type="entry name" value="Putative phosphatase, domain 2"/>
    <property type="match status" value="1"/>
</dbReference>
<dbReference type="RefSeq" id="WP_284589192.1">
    <property type="nucleotide sequence ID" value="NZ_JASNUC010000013.1"/>
</dbReference>
<dbReference type="Proteomes" id="UP001224412">
    <property type="component" value="Unassembled WGS sequence"/>
</dbReference>
<evidence type="ECO:0000313" key="1">
    <source>
        <dbReference type="EMBL" id="MDK4307144.1"/>
    </source>
</evidence>
<comment type="caution">
    <text evidence="1">The sequence shown here is derived from an EMBL/GenBank/DDBJ whole genome shotgun (WGS) entry which is preliminary data.</text>
</comment>
<dbReference type="GO" id="GO:0016787">
    <property type="term" value="F:hydrolase activity"/>
    <property type="evidence" value="ECO:0007669"/>
    <property type="project" value="UniProtKB-KW"/>
</dbReference>
<gene>
    <name evidence="1" type="ORF">QPX42_06255</name>
</gene>
<protein>
    <submittedName>
        <fullName evidence="1">HAD family hydrolase</fullName>
    </submittedName>
</protein>
<accession>A0AAP4BQ02</accession>
<organism evidence="1 2">
    <name type="scientific">Corynebacterium pseudodiphtheriticum</name>
    <dbReference type="NCBI Taxonomy" id="37637"/>
    <lineage>
        <taxon>Bacteria</taxon>
        <taxon>Bacillati</taxon>
        <taxon>Actinomycetota</taxon>
        <taxon>Actinomycetes</taxon>
        <taxon>Mycobacteriales</taxon>
        <taxon>Corynebacteriaceae</taxon>
        <taxon>Corynebacterium</taxon>
    </lineage>
</organism>
<name>A0AAP4BQ02_9CORY</name>
<dbReference type="InterPro" id="IPR023214">
    <property type="entry name" value="HAD_sf"/>
</dbReference>
<reference evidence="1" key="1">
    <citation type="submission" date="2023-05" db="EMBL/GenBank/DDBJ databases">
        <title>Metabolic capabilities are highly conserved among human nasal-associated Corynebacterium species in pangenomic analyses.</title>
        <authorList>
            <person name="Tran T.H."/>
            <person name="Roberts A.Q."/>
            <person name="Escapa I.F."/>
            <person name="Gao W."/>
            <person name="Conlan S."/>
            <person name="Kong H."/>
            <person name="Segre J.A."/>
            <person name="Kelly M.S."/>
            <person name="Lemon K.P."/>
        </authorList>
    </citation>
    <scope>NUCLEOTIDE SEQUENCE</scope>
    <source>
        <strain evidence="1">KPL2773</strain>
    </source>
</reference>
<dbReference type="InterPro" id="IPR036412">
    <property type="entry name" value="HAD-like_sf"/>
</dbReference>
<dbReference type="EMBL" id="JASNVH010000008">
    <property type="protein sequence ID" value="MDK4307144.1"/>
    <property type="molecule type" value="Genomic_DNA"/>
</dbReference>
<evidence type="ECO:0000313" key="2">
    <source>
        <dbReference type="Proteomes" id="UP001224412"/>
    </source>
</evidence>